<dbReference type="Gene3D" id="3.40.50.2300">
    <property type="match status" value="1"/>
</dbReference>
<evidence type="ECO:0000313" key="4">
    <source>
        <dbReference type="EMBL" id="QCZ94022.1"/>
    </source>
</evidence>
<dbReference type="InterPro" id="IPR011990">
    <property type="entry name" value="TPR-like_helical_dom_sf"/>
</dbReference>
<dbReference type="PROSITE" id="PS50005">
    <property type="entry name" value="TPR"/>
    <property type="match status" value="1"/>
</dbReference>
<name>A0A5B7YE82_9ALTE</name>
<sequence>MDRMASQRVLIITQTQRHVRMLNALLSDLHLPAADIALNQRAANEFLSSNAYTLIICICQSGASNPIFNTCLRLKEENLIPPTVALLMISDKADAEIVNAILDIQPDDFLIHPFAHNEGVERLSRLLHRKQTLQPVYQSVASGLYTQALKDIESLLAEKLPQDIYPLALKLKGELLARSGNLERAKTFYESILSLQSFTWARTGLIGCLIEMEAFPDAEKQILSLTLHPSTAILAYDLLTLLQLRLKDYDSAFEATTLACELSPNNVSRHRNAVYISRLSKDFEGTVNAAQNLLECSQRNDQQDPQYYLLCARACIDLAMTTDATQTKALIERSRHLTRQVEEQFATDVDNEDLIVIRARLYYLQDEVSNARELLNNLEVSCWPAQSDESLIDKAKALHEIGLRQHALKILTFLEKRKNGDKSNDVVNAYIAQQKHDKEQIEFPPRALNNQAVAAFREQQFSEALSILQQAFRLMPKNPAIALNLLQATLHQLSHNANAATVSWVMLKKWIAECQTAIENSPLSEEQQTRYQRLQVAMSATLSQ</sequence>
<dbReference type="InterPro" id="IPR019734">
    <property type="entry name" value="TPR_rpt"/>
</dbReference>
<dbReference type="OrthoDB" id="7298659at2"/>
<evidence type="ECO:0000256" key="2">
    <source>
        <dbReference type="PROSITE-ProRule" id="PRU00339"/>
    </source>
</evidence>
<accession>A0A5B7YE82</accession>
<dbReference type="SUPFAM" id="SSF52172">
    <property type="entry name" value="CheY-like"/>
    <property type="match status" value="1"/>
</dbReference>
<reference evidence="4 5" key="1">
    <citation type="submission" date="2019-04" db="EMBL/GenBank/DDBJ databases">
        <title>Salinimonas iocasae sp. nov., a halophilic bacterium isolated from the outer tube casing of tubeworms in Okinawa Trough.</title>
        <authorList>
            <person name="Zhang H."/>
            <person name="Wang H."/>
            <person name="Li C."/>
        </authorList>
    </citation>
    <scope>NUCLEOTIDE SEQUENCE [LARGE SCALE GENOMIC DNA]</scope>
    <source>
        <strain evidence="4 5">KX18D6</strain>
    </source>
</reference>
<dbReference type="Proteomes" id="UP000304912">
    <property type="component" value="Chromosome"/>
</dbReference>
<dbReference type="PROSITE" id="PS50110">
    <property type="entry name" value="RESPONSE_REGULATORY"/>
    <property type="match status" value="1"/>
</dbReference>
<dbReference type="RefSeq" id="WP_139756764.1">
    <property type="nucleotide sequence ID" value="NZ_CP039852.1"/>
</dbReference>
<evidence type="ECO:0000313" key="5">
    <source>
        <dbReference type="Proteomes" id="UP000304912"/>
    </source>
</evidence>
<keyword evidence="2" id="KW-0802">TPR repeat</keyword>
<comment type="caution">
    <text evidence="1">Lacks conserved residue(s) required for the propagation of feature annotation.</text>
</comment>
<gene>
    <name evidence="4" type="ORF">FBQ74_11295</name>
</gene>
<feature type="repeat" description="TPR" evidence="2">
    <location>
        <begin position="445"/>
        <end position="478"/>
    </location>
</feature>
<dbReference type="EMBL" id="CP039852">
    <property type="protein sequence ID" value="QCZ94022.1"/>
    <property type="molecule type" value="Genomic_DNA"/>
</dbReference>
<evidence type="ECO:0000259" key="3">
    <source>
        <dbReference type="PROSITE" id="PS50110"/>
    </source>
</evidence>
<dbReference type="KEGG" id="salk:FBQ74_11295"/>
<dbReference type="GO" id="GO:0000160">
    <property type="term" value="P:phosphorelay signal transduction system"/>
    <property type="evidence" value="ECO:0007669"/>
    <property type="project" value="InterPro"/>
</dbReference>
<dbReference type="AlphaFoldDB" id="A0A5B7YE82"/>
<proteinExistence type="predicted"/>
<organism evidence="4 5">
    <name type="scientific">Salinimonas iocasae</name>
    <dbReference type="NCBI Taxonomy" id="2572577"/>
    <lineage>
        <taxon>Bacteria</taxon>
        <taxon>Pseudomonadati</taxon>
        <taxon>Pseudomonadota</taxon>
        <taxon>Gammaproteobacteria</taxon>
        <taxon>Alteromonadales</taxon>
        <taxon>Alteromonadaceae</taxon>
        <taxon>Alteromonas/Salinimonas group</taxon>
        <taxon>Salinimonas</taxon>
    </lineage>
</organism>
<dbReference type="SMART" id="SM00028">
    <property type="entry name" value="TPR"/>
    <property type="match status" value="3"/>
</dbReference>
<feature type="domain" description="Response regulatory" evidence="3">
    <location>
        <begin position="8"/>
        <end position="127"/>
    </location>
</feature>
<dbReference type="InterPro" id="IPR011006">
    <property type="entry name" value="CheY-like_superfamily"/>
</dbReference>
<dbReference type="SUPFAM" id="SSF48452">
    <property type="entry name" value="TPR-like"/>
    <property type="match status" value="2"/>
</dbReference>
<dbReference type="InterPro" id="IPR001789">
    <property type="entry name" value="Sig_transdc_resp-reg_receiver"/>
</dbReference>
<evidence type="ECO:0000256" key="1">
    <source>
        <dbReference type="PROSITE-ProRule" id="PRU00169"/>
    </source>
</evidence>
<keyword evidence="5" id="KW-1185">Reference proteome</keyword>
<protein>
    <recommendedName>
        <fullName evidence="3">Response regulatory domain-containing protein</fullName>
    </recommendedName>
</protein>
<dbReference type="Gene3D" id="1.25.40.10">
    <property type="entry name" value="Tetratricopeptide repeat domain"/>
    <property type="match status" value="2"/>
</dbReference>